<evidence type="ECO:0000256" key="2">
    <source>
        <dbReference type="SAM" id="Phobius"/>
    </source>
</evidence>
<gene>
    <name evidence="3" type="ORF">MAGMO_2195</name>
</gene>
<feature type="compositionally biased region" description="Basic and acidic residues" evidence="1">
    <location>
        <begin position="1"/>
        <end position="20"/>
    </location>
</feature>
<feature type="transmembrane region" description="Helical" evidence="2">
    <location>
        <begin position="45"/>
        <end position="64"/>
    </location>
</feature>
<dbReference type="AlphaFoldDB" id="A0A1S7LKH5"/>
<protein>
    <submittedName>
        <fullName evidence="3">Uncharacterized protein</fullName>
    </submittedName>
</protein>
<organism evidence="3">
    <name type="scientific">Magnetococcus massalia (strain MO-1)</name>
    <dbReference type="NCBI Taxonomy" id="451514"/>
    <lineage>
        <taxon>Bacteria</taxon>
        <taxon>Pseudomonadati</taxon>
        <taxon>Pseudomonadota</taxon>
        <taxon>Magnetococcia</taxon>
        <taxon>Magnetococcales</taxon>
        <taxon>Magnetococcaceae</taxon>
        <taxon>Magnetococcus</taxon>
    </lineage>
</organism>
<feature type="region of interest" description="Disordered" evidence="1">
    <location>
        <begin position="1"/>
        <end position="34"/>
    </location>
</feature>
<keyword evidence="2" id="KW-1133">Transmembrane helix</keyword>
<dbReference type="EMBL" id="LO017727">
    <property type="protein sequence ID" value="CRH06361.1"/>
    <property type="molecule type" value="Genomic_DNA"/>
</dbReference>
<sequence length="181" mass="19209">MSSDKQADAMDNVQVERKEGAATPAVKPSQADLERARRRRMLKGIAMGVPMVATITPGTALAAISSNNCLESSRQTVTGIFTDNARCRADVTDDSLKQRNTGSGTGYIVRDRSEFSGGNTAHSDGILTLPTAEVGSESSTDDCLLMVDGNGNPILTDGAFGTYNTDYLVSDSCWSSFDTQL</sequence>
<evidence type="ECO:0000313" key="3">
    <source>
        <dbReference type="EMBL" id="CRH06361.1"/>
    </source>
</evidence>
<name>A0A1S7LKH5_MAGMO</name>
<proteinExistence type="predicted"/>
<keyword evidence="2" id="KW-0472">Membrane</keyword>
<reference evidence="3" key="1">
    <citation type="submission" date="2015-04" db="EMBL/GenBank/DDBJ databases">
        <authorList>
            <person name="Syromyatnikov M.Y."/>
            <person name="Popov V.N."/>
        </authorList>
    </citation>
    <scope>NUCLEOTIDE SEQUENCE</scope>
    <source>
        <strain evidence="3">MO-1</strain>
    </source>
</reference>
<accession>A0A1S7LKH5</accession>
<evidence type="ECO:0000256" key="1">
    <source>
        <dbReference type="SAM" id="MobiDB-lite"/>
    </source>
</evidence>
<keyword evidence="2" id="KW-0812">Transmembrane</keyword>